<evidence type="ECO:0000313" key="2">
    <source>
        <dbReference type="Proteomes" id="UP000299102"/>
    </source>
</evidence>
<dbReference type="Proteomes" id="UP000299102">
    <property type="component" value="Unassembled WGS sequence"/>
</dbReference>
<evidence type="ECO:0000313" key="1">
    <source>
        <dbReference type="EMBL" id="GBP76561.1"/>
    </source>
</evidence>
<name>A0A4C1YJK6_EUMVA</name>
<gene>
    <name evidence="1" type="ORF">EVAR_103164_1</name>
</gene>
<dbReference type="EMBL" id="BGZK01001293">
    <property type="protein sequence ID" value="GBP76561.1"/>
    <property type="molecule type" value="Genomic_DNA"/>
</dbReference>
<organism evidence="1 2">
    <name type="scientific">Eumeta variegata</name>
    <name type="common">Bagworm moth</name>
    <name type="synonym">Eumeta japonica</name>
    <dbReference type="NCBI Taxonomy" id="151549"/>
    <lineage>
        <taxon>Eukaryota</taxon>
        <taxon>Metazoa</taxon>
        <taxon>Ecdysozoa</taxon>
        <taxon>Arthropoda</taxon>
        <taxon>Hexapoda</taxon>
        <taxon>Insecta</taxon>
        <taxon>Pterygota</taxon>
        <taxon>Neoptera</taxon>
        <taxon>Endopterygota</taxon>
        <taxon>Lepidoptera</taxon>
        <taxon>Glossata</taxon>
        <taxon>Ditrysia</taxon>
        <taxon>Tineoidea</taxon>
        <taxon>Psychidae</taxon>
        <taxon>Oiketicinae</taxon>
        <taxon>Eumeta</taxon>
    </lineage>
</organism>
<reference evidence="1 2" key="1">
    <citation type="journal article" date="2019" name="Commun. Biol.">
        <title>The bagworm genome reveals a unique fibroin gene that provides high tensile strength.</title>
        <authorList>
            <person name="Kono N."/>
            <person name="Nakamura H."/>
            <person name="Ohtoshi R."/>
            <person name="Tomita M."/>
            <person name="Numata K."/>
            <person name="Arakawa K."/>
        </authorList>
    </citation>
    <scope>NUCLEOTIDE SEQUENCE [LARGE SCALE GENOMIC DNA]</scope>
</reference>
<keyword evidence="2" id="KW-1185">Reference proteome</keyword>
<dbReference type="OrthoDB" id="10072016at2759"/>
<comment type="caution">
    <text evidence="1">The sequence shown here is derived from an EMBL/GenBank/DDBJ whole genome shotgun (WGS) entry which is preliminary data.</text>
</comment>
<protein>
    <submittedName>
        <fullName evidence="1">Uncharacterized protein</fullName>
    </submittedName>
</protein>
<proteinExistence type="predicted"/>
<accession>A0A4C1YJK6</accession>
<dbReference type="AlphaFoldDB" id="A0A4C1YJK6"/>
<sequence length="84" mass="9303">MAKHHMRTVDAQIRLTPQEEQHFSAILAPEDSGRPLTKLDVRILVIYPSSAIAAKGEDEIVNYFANLQEALEEVSSGNPVEKTS</sequence>